<feature type="domain" description="TATA box binding protein associated factor (TAF) histone-like fold" evidence="6">
    <location>
        <begin position="7"/>
        <end position="65"/>
    </location>
</feature>
<dbReference type="InterPro" id="IPR009072">
    <property type="entry name" value="Histone-fold"/>
</dbReference>
<evidence type="ECO:0000256" key="3">
    <source>
        <dbReference type="ARBA" id="ARBA00023015"/>
    </source>
</evidence>
<dbReference type="Proteomes" id="UP001470230">
    <property type="component" value="Unassembled WGS sequence"/>
</dbReference>
<dbReference type="InterPro" id="IPR037796">
    <property type="entry name" value="TAF6"/>
</dbReference>
<dbReference type="Pfam" id="PF02969">
    <property type="entry name" value="TAF"/>
    <property type="match status" value="1"/>
</dbReference>
<dbReference type="CDD" id="cd08050">
    <property type="entry name" value="TAF6C"/>
    <property type="match status" value="1"/>
</dbReference>
<organism evidence="8 9">
    <name type="scientific">Tritrichomonas musculus</name>
    <dbReference type="NCBI Taxonomy" id="1915356"/>
    <lineage>
        <taxon>Eukaryota</taxon>
        <taxon>Metamonada</taxon>
        <taxon>Parabasalia</taxon>
        <taxon>Tritrichomonadida</taxon>
        <taxon>Tritrichomonadidae</taxon>
        <taxon>Tritrichomonas</taxon>
    </lineage>
</organism>
<dbReference type="InterPro" id="IPR016024">
    <property type="entry name" value="ARM-type_fold"/>
</dbReference>
<evidence type="ECO:0000259" key="6">
    <source>
        <dbReference type="Pfam" id="PF02969"/>
    </source>
</evidence>
<comment type="subcellular location">
    <subcellularLocation>
        <location evidence="1">Nucleus</location>
    </subcellularLocation>
</comment>
<feature type="domain" description="TAF6 C-terminal HEAT repeat" evidence="7">
    <location>
        <begin position="174"/>
        <end position="348"/>
    </location>
</feature>
<dbReference type="InterPro" id="IPR046344">
    <property type="entry name" value="TAF6_C_sf"/>
</dbReference>
<comment type="caution">
    <text evidence="8">The sequence shown here is derived from an EMBL/GenBank/DDBJ whole genome shotgun (WGS) entry which is preliminary data.</text>
</comment>
<evidence type="ECO:0000256" key="1">
    <source>
        <dbReference type="ARBA" id="ARBA00004123"/>
    </source>
</evidence>
<dbReference type="InterPro" id="IPR011442">
    <property type="entry name" value="TAF6_C"/>
</dbReference>
<evidence type="ECO:0000259" key="7">
    <source>
        <dbReference type="Pfam" id="PF07571"/>
    </source>
</evidence>
<proteinExistence type="inferred from homology"/>
<accession>A0ABR2KX47</accession>
<dbReference type="EMBL" id="JAPFFF010000003">
    <property type="protein sequence ID" value="KAK8895037.1"/>
    <property type="molecule type" value="Genomic_DNA"/>
</dbReference>
<evidence type="ECO:0000256" key="2">
    <source>
        <dbReference type="ARBA" id="ARBA00007688"/>
    </source>
</evidence>
<evidence type="ECO:0000313" key="8">
    <source>
        <dbReference type="EMBL" id="KAK8895037.1"/>
    </source>
</evidence>
<dbReference type="PANTHER" id="PTHR10221:SF9">
    <property type="entry name" value="TRANSCRIPTION INITIATION FACTOR TFIID SUBUNIT 6"/>
    <property type="match status" value="1"/>
</dbReference>
<evidence type="ECO:0000313" key="9">
    <source>
        <dbReference type="Proteomes" id="UP001470230"/>
    </source>
</evidence>
<keyword evidence="5" id="KW-0539">Nucleus</keyword>
<dbReference type="InterPro" id="IPR004823">
    <property type="entry name" value="TAF_TATA-bd_Histone-like_dom"/>
</dbReference>
<evidence type="ECO:0008006" key="10">
    <source>
        <dbReference type="Google" id="ProtNLM"/>
    </source>
</evidence>
<sequence>MQNASECSRVAVHAIADQLGIDIRDNIINLVAQDAEYRIQEYIKRAVILHKKTHTPKLTVQHVNMVIESFRVPPLLGYSSTLPYNTTTIPIAEDNDELLIVEDKKVDLVDAAKKITKPAPRPVPFYFQWAMVNGISIDRRNTPANRNPFQSPADLLFHHSFSDSIETQQLTNEDVITPELQSHFKHAIDIFESNDREQLNSIFNDLSRYSGIQPLLPLFLQFFAYKLMVNLDDNSILERICFYLYGLIDNLSLPIHFFVHPILRIIMTIILKFDCGSDYDIASDIELRKHCCEIIDILCSRCVSGFPNIKTVISNAMMQTLFNPETTLCAHYGALLAIQQLGKDVIVKIALHIPFYVNCLKRELLIPKLSEEKKLQVDLMNKVLEQLKCILDLIKDYDIQSTSKCQATMATINEIFQMIKDYDLVNTQ</sequence>
<dbReference type="Pfam" id="PF07571">
    <property type="entry name" value="TAF6_C"/>
    <property type="match status" value="1"/>
</dbReference>
<dbReference type="Gene3D" id="1.10.20.10">
    <property type="entry name" value="Histone, subunit A"/>
    <property type="match status" value="1"/>
</dbReference>
<dbReference type="Gene3D" id="1.25.40.770">
    <property type="entry name" value="TAF6, C-terminal HEAT repeat domain"/>
    <property type="match status" value="1"/>
</dbReference>
<dbReference type="SUPFAM" id="SSF48371">
    <property type="entry name" value="ARM repeat"/>
    <property type="match status" value="1"/>
</dbReference>
<name>A0ABR2KX47_9EUKA</name>
<dbReference type="PANTHER" id="PTHR10221">
    <property type="entry name" value="TRANSCRIPTION INITIATION FACTOR TFIID SUBUNIT 6"/>
    <property type="match status" value="1"/>
</dbReference>
<keyword evidence="3" id="KW-0805">Transcription regulation</keyword>
<comment type="similarity">
    <text evidence="2">Belongs to the TAF6 family.</text>
</comment>
<keyword evidence="9" id="KW-1185">Reference proteome</keyword>
<protein>
    <recommendedName>
        <fullName evidence="10">TATA box binding protein associated factor (TAF) histone-like fold domain-containing protein</fullName>
    </recommendedName>
</protein>
<evidence type="ECO:0000256" key="4">
    <source>
        <dbReference type="ARBA" id="ARBA00023163"/>
    </source>
</evidence>
<reference evidence="8 9" key="1">
    <citation type="submission" date="2024-04" db="EMBL/GenBank/DDBJ databases">
        <title>Tritrichomonas musculus Genome.</title>
        <authorList>
            <person name="Alves-Ferreira E."/>
            <person name="Grigg M."/>
            <person name="Lorenzi H."/>
            <person name="Galac M."/>
        </authorList>
    </citation>
    <scope>NUCLEOTIDE SEQUENCE [LARGE SCALE GENOMIC DNA]</scope>
    <source>
        <strain evidence="8 9">EAF2021</strain>
    </source>
</reference>
<gene>
    <name evidence="8" type="ORF">M9Y10_023479</name>
</gene>
<keyword evidence="4" id="KW-0804">Transcription</keyword>
<evidence type="ECO:0000256" key="5">
    <source>
        <dbReference type="ARBA" id="ARBA00023242"/>
    </source>
</evidence>